<reference evidence="7 8" key="1">
    <citation type="submission" date="2016-10" db="EMBL/GenBank/DDBJ databases">
        <authorList>
            <person name="Varghese N."/>
            <person name="Submissions S."/>
        </authorList>
    </citation>
    <scope>NUCLEOTIDE SEQUENCE [LARGE SCALE GENOMIC DNA]</scope>
    <source>
        <strain evidence="5 8">WG2</strain>
        <strain evidence="6 7">WG5</strain>
    </source>
</reference>
<keyword evidence="3 6" id="KW-0808">Transferase</keyword>
<name>A0A1I0D441_9FIRM</name>
<dbReference type="GO" id="GO:0016757">
    <property type="term" value="F:glycosyltransferase activity"/>
    <property type="evidence" value="ECO:0007669"/>
    <property type="project" value="UniProtKB-KW"/>
</dbReference>
<evidence type="ECO:0000313" key="8">
    <source>
        <dbReference type="Proteomes" id="UP000199519"/>
    </source>
</evidence>
<dbReference type="CDD" id="cd06423">
    <property type="entry name" value="CESA_like"/>
    <property type="match status" value="1"/>
</dbReference>
<dbReference type="EMBL" id="FOHG01000055">
    <property type="protein sequence ID" value="SET26363.1"/>
    <property type="molecule type" value="Genomic_DNA"/>
</dbReference>
<keyword evidence="4" id="KW-0472">Membrane</keyword>
<sequence>MKIIDYLFIYAIFSIWMLLLINVILSFSSYIYFRKRKKNNIDLEEFDKSIDELPFVSILIPAHNEEKVIGKTLESLFNLNYPNDRYEVIVTNDNSQDNTASILNEFKNRYKNNLFKIVTTNKENGGKGKSNALNIAYQESKGEYIAVYDADNTPEKNALKYLVYGIINNKDLGAIIGKFRTINKKKNILTRFINIETLSFQWLAQAGRWQLVKLCTIPGTNFIIRRDILEKIGGWDPDALAEDTEISFQIYKLGYRIAFMPEAVTWEQEPENLNVWFKQRTRWVKGNIYVLFKNIKLLISEFNTKIIFDMFYFLMVYIFFLSSVILSDFIFVFLLFSNFEIGLQGNITVLWIMAYILFVFEVSIVLTMEKGENTFENFLYVLISYFTYSQLWIIVSIKGIISYIIDYISDSEKKWYKTERF</sequence>
<evidence type="ECO:0000313" key="5">
    <source>
        <dbReference type="EMBL" id="SDG18168.1"/>
    </source>
</evidence>
<dbReference type="SUPFAM" id="SSF53448">
    <property type="entry name" value="Nucleotide-diphospho-sugar transferases"/>
    <property type="match status" value="1"/>
</dbReference>
<evidence type="ECO:0000256" key="4">
    <source>
        <dbReference type="SAM" id="Phobius"/>
    </source>
</evidence>
<feature type="transmembrane region" description="Helical" evidence="4">
    <location>
        <begin position="348"/>
        <end position="366"/>
    </location>
</feature>
<protein>
    <submittedName>
        <fullName evidence="6">Glycosyltransferase like family 2</fullName>
    </submittedName>
</protein>
<dbReference type="AlphaFoldDB" id="A0A1I0D441"/>
<dbReference type="Gene3D" id="3.90.550.10">
    <property type="entry name" value="Spore Coat Polysaccharide Biosynthesis Protein SpsA, Chain A"/>
    <property type="match status" value="1"/>
</dbReference>
<gene>
    <name evidence="5" type="ORF">SAMN04488598_1572</name>
    <name evidence="6" type="ORF">SAMN04515652_1553</name>
</gene>
<keyword evidence="8" id="KW-1185">Reference proteome</keyword>
<dbReference type="InterPro" id="IPR029044">
    <property type="entry name" value="Nucleotide-diphossugar_trans"/>
</dbReference>
<keyword evidence="4" id="KW-1133">Transmembrane helix</keyword>
<dbReference type="Proteomes" id="UP000199519">
    <property type="component" value="Unassembled WGS sequence"/>
</dbReference>
<feature type="transmembrane region" description="Helical" evidence="4">
    <location>
        <begin position="311"/>
        <end position="336"/>
    </location>
</feature>
<keyword evidence="2" id="KW-0328">Glycosyltransferase</keyword>
<feature type="transmembrane region" description="Helical" evidence="4">
    <location>
        <begin position="6"/>
        <end position="33"/>
    </location>
</feature>
<dbReference type="PANTHER" id="PTHR43630">
    <property type="entry name" value="POLY-BETA-1,6-N-ACETYL-D-GLUCOSAMINE SYNTHASE"/>
    <property type="match status" value="1"/>
</dbReference>
<feature type="transmembrane region" description="Helical" evidence="4">
    <location>
        <begin position="378"/>
        <end position="405"/>
    </location>
</feature>
<keyword evidence="4" id="KW-0812">Transmembrane</keyword>
<dbReference type="RefSeq" id="WP_089720988.1">
    <property type="nucleotide sequence ID" value="NZ_FNBJ01000057.1"/>
</dbReference>
<evidence type="ECO:0000256" key="2">
    <source>
        <dbReference type="ARBA" id="ARBA00022676"/>
    </source>
</evidence>
<evidence type="ECO:0000256" key="3">
    <source>
        <dbReference type="ARBA" id="ARBA00022679"/>
    </source>
</evidence>
<dbReference type="EMBL" id="FNBJ01000057">
    <property type="protein sequence ID" value="SDG18168.1"/>
    <property type="molecule type" value="Genomic_DNA"/>
</dbReference>
<accession>A0A1I0D441</accession>
<proteinExistence type="inferred from homology"/>
<dbReference type="PANTHER" id="PTHR43630:SF1">
    <property type="entry name" value="POLY-BETA-1,6-N-ACETYL-D-GLUCOSAMINE SYNTHASE"/>
    <property type="match status" value="1"/>
</dbReference>
<dbReference type="Proteomes" id="UP000198612">
    <property type="component" value="Unassembled WGS sequence"/>
</dbReference>
<evidence type="ECO:0000256" key="1">
    <source>
        <dbReference type="ARBA" id="ARBA00006739"/>
    </source>
</evidence>
<evidence type="ECO:0000313" key="6">
    <source>
        <dbReference type="EMBL" id="SET26363.1"/>
    </source>
</evidence>
<organism evidence="6 7">
    <name type="scientific">Halanaerobium congolense</name>
    <dbReference type="NCBI Taxonomy" id="54121"/>
    <lineage>
        <taxon>Bacteria</taxon>
        <taxon>Bacillati</taxon>
        <taxon>Bacillota</taxon>
        <taxon>Clostridia</taxon>
        <taxon>Halanaerobiales</taxon>
        <taxon>Halanaerobiaceae</taxon>
        <taxon>Halanaerobium</taxon>
    </lineage>
</organism>
<evidence type="ECO:0000313" key="7">
    <source>
        <dbReference type="Proteomes" id="UP000198612"/>
    </source>
</evidence>
<comment type="similarity">
    <text evidence="1">Belongs to the glycosyltransferase 2 family.</text>
</comment>
<dbReference type="Pfam" id="PF13641">
    <property type="entry name" value="Glyco_tranf_2_3"/>
    <property type="match status" value="1"/>
</dbReference>